<protein>
    <submittedName>
        <fullName evidence="4">Uncharacterized protein LOC106520927</fullName>
    </submittedName>
</protein>
<gene>
    <name evidence="4" type="primary">LOC106520927</name>
</gene>
<keyword evidence="2" id="KW-0472">Membrane</keyword>
<evidence type="ECO:0000313" key="4">
    <source>
        <dbReference type="RefSeq" id="XP_013868710.1"/>
    </source>
</evidence>
<dbReference type="GeneID" id="106520927"/>
<reference evidence="4" key="1">
    <citation type="submission" date="2025-08" db="UniProtKB">
        <authorList>
            <consortium name="RefSeq"/>
        </authorList>
    </citation>
    <scope>IDENTIFICATION</scope>
</reference>
<dbReference type="AlphaFoldDB" id="A0A2I4BLU1"/>
<dbReference type="KEGG" id="alim:106520927"/>
<evidence type="ECO:0000256" key="1">
    <source>
        <dbReference type="SAM" id="MobiDB-lite"/>
    </source>
</evidence>
<dbReference type="OrthoDB" id="8964045at2759"/>
<keyword evidence="2" id="KW-0812">Transmembrane</keyword>
<accession>A0A2I4BLU1</accession>
<keyword evidence="2" id="KW-1133">Transmembrane helix</keyword>
<organism evidence="3 4">
    <name type="scientific">Austrofundulus limnaeus</name>
    <name type="common">Annual killifish</name>
    <dbReference type="NCBI Taxonomy" id="52670"/>
    <lineage>
        <taxon>Eukaryota</taxon>
        <taxon>Metazoa</taxon>
        <taxon>Chordata</taxon>
        <taxon>Craniata</taxon>
        <taxon>Vertebrata</taxon>
        <taxon>Euteleostomi</taxon>
        <taxon>Actinopterygii</taxon>
        <taxon>Neopterygii</taxon>
        <taxon>Teleostei</taxon>
        <taxon>Neoteleostei</taxon>
        <taxon>Acanthomorphata</taxon>
        <taxon>Ovalentaria</taxon>
        <taxon>Atherinomorphae</taxon>
        <taxon>Cyprinodontiformes</taxon>
        <taxon>Rivulidae</taxon>
        <taxon>Austrofundulus</taxon>
    </lineage>
</organism>
<name>A0A2I4BLU1_AUSLI</name>
<feature type="transmembrane region" description="Helical" evidence="2">
    <location>
        <begin position="227"/>
        <end position="249"/>
    </location>
</feature>
<keyword evidence="3" id="KW-1185">Reference proteome</keyword>
<feature type="region of interest" description="Disordered" evidence="1">
    <location>
        <begin position="326"/>
        <end position="345"/>
    </location>
</feature>
<dbReference type="Proteomes" id="UP000192220">
    <property type="component" value="Unplaced"/>
</dbReference>
<dbReference type="RefSeq" id="XP_013868710.1">
    <property type="nucleotide sequence ID" value="XM_014013256.1"/>
</dbReference>
<evidence type="ECO:0000313" key="3">
    <source>
        <dbReference type="Proteomes" id="UP000192220"/>
    </source>
</evidence>
<sequence>MVRAAVTKLLFLVILVFIICLPEFFRISTVSKVDFFCLPYRHCEQRNRLKKGESGRPENAEGKRKDICDLSQTADDEKWERLCTQNNQNNLTETWEISDDPKMSWFVCETDTNMDELYGRISASSVKMHFEASVWLHLNDTKILTVTLNGLSNHSSIHPEEDEDQTGDGEGQTRGFYCCLPLLPTSKSTNQSRCLLWLANRTVLTGTAMEKLPWKPTDEDEWCTIRVIWLALLCVVLLCVLTTVIRQIYFGKHLFTKPKGPPGYQFTSQQLNVGETQPDVTTSKARTRLQSSGLPSWSGLPPIQEDDSQDDVETLLDGNADHCYSANLHHRGHPPTSAHTEEQVW</sequence>
<dbReference type="InParanoid" id="A0A2I4BLU1"/>
<proteinExistence type="predicted"/>
<evidence type="ECO:0000256" key="2">
    <source>
        <dbReference type="SAM" id="Phobius"/>
    </source>
</evidence>